<accession>A0A392RJP7</accession>
<comment type="caution">
    <text evidence="1">The sequence shown here is derived from an EMBL/GenBank/DDBJ whole genome shotgun (WGS) entry which is preliminary data.</text>
</comment>
<evidence type="ECO:0000313" key="1">
    <source>
        <dbReference type="EMBL" id="MCI36447.1"/>
    </source>
</evidence>
<sequence length="42" mass="4329">MIGAANWVPTNHTSDIATGLGIVGTSSKFAPVPMTRKDMIAA</sequence>
<dbReference type="AlphaFoldDB" id="A0A392RJP7"/>
<organism evidence="1 2">
    <name type="scientific">Trifolium medium</name>
    <dbReference type="NCBI Taxonomy" id="97028"/>
    <lineage>
        <taxon>Eukaryota</taxon>
        <taxon>Viridiplantae</taxon>
        <taxon>Streptophyta</taxon>
        <taxon>Embryophyta</taxon>
        <taxon>Tracheophyta</taxon>
        <taxon>Spermatophyta</taxon>
        <taxon>Magnoliopsida</taxon>
        <taxon>eudicotyledons</taxon>
        <taxon>Gunneridae</taxon>
        <taxon>Pentapetalae</taxon>
        <taxon>rosids</taxon>
        <taxon>fabids</taxon>
        <taxon>Fabales</taxon>
        <taxon>Fabaceae</taxon>
        <taxon>Papilionoideae</taxon>
        <taxon>50 kb inversion clade</taxon>
        <taxon>NPAAA clade</taxon>
        <taxon>Hologalegina</taxon>
        <taxon>IRL clade</taxon>
        <taxon>Trifolieae</taxon>
        <taxon>Trifolium</taxon>
    </lineage>
</organism>
<feature type="non-terminal residue" evidence="1">
    <location>
        <position position="42"/>
    </location>
</feature>
<protein>
    <submittedName>
        <fullName evidence="1">Uncharacterized protein</fullName>
    </submittedName>
</protein>
<proteinExistence type="predicted"/>
<evidence type="ECO:0000313" key="2">
    <source>
        <dbReference type="Proteomes" id="UP000265520"/>
    </source>
</evidence>
<reference evidence="1 2" key="1">
    <citation type="journal article" date="2018" name="Front. Plant Sci.">
        <title>Red Clover (Trifolium pratense) and Zigzag Clover (T. medium) - A Picture of Genomic Similarities and Differences.</title>
        <authorList>
            <person name="Dluhosova J."/>
            <person name="Istvanek J."/>
            <person name="Nedelnik J."/>
            <person name="Repkova J."/>
        </authorList>
    </citation>
    <scope>NUCLEOTIDE SEQUENCE [LARGE SCALE GENOMIC DNA]</scope>
    <source>
        <strain evidence="2">cv. 10/8</strain>
        <tissue evidence="1">Leaf</tissue>
    </source>
</reference>
<dbReference type="Proteomes" id="UP000265520">
    <property type="component" value="Unassembled WGS sequence"/>
</dbReference>
<name>A0A392RJP7_9FABA</name>
<dbReference type="EMBL" id="LXQA010233941">
    <property type="protein sequence ID" value="MCI36447.1"/>
    <property type="molecule type" value="Genomic_DNA"/>
</dbReference>
<keyword evidence="2" id="KW-1185">Reference proteome</keyword>